<evidence type="ECO:0000313" key="1">
    <source>
        <dbReference type="EMBL" id="PGS64007.1"/>
    </source>
</evidence>
<dbReference type="AlphaFoldDB" id="A0A9X7CHC2"/>
<sequence length="65" mass="7072">MKINGQILTSVKSFNQESDGSIKLLFDTAKGLALDFLIEVWATYGGQDIRVLQKWVAANDPSTGA</sequence>
<accession>A0A9X7CHC2</accession>
<dbReference type="EMBL" id="NULI01000277">
    <property type="protein sequence ID" value="PGS64007.1"/>
    <property type="molecule type" value="Genomic_DNA"/>
</dbReference>
<reference evidence="1 2" key="1">
    <citation type="submission" date="2017-09" db="EMBL/GenBank/DDBJ databases">
        <title>Large-scale bioinformatics analysis of Bacillus genomes uncovers conserved roles of natural products in bacterial physiology.</title>
        <authorList>
            <consortium name="Agbiome Team Llc"/>
            <person name="Bleich R.M."/>
            <person name="Grubbs K.J."/>
            <person name="Santa Maria K.C."/>
            <person name="Allen S.E."/>
            <person name="Farag S."/>
            <person name="Shank E.A."/>
            <person name="Bowers A."/>
        </authorList>
    </citation>
    <scope>NUCLEOTIDE SEQUENCE [LARGE SCALE GENOMIC DNA]</scope>
    <source>
        <strain evidence="1 2">AFS041711</strain>
    </source>
</reference>
<dbReference type="Proteomes" id="UP000224203">
    <property type="component" value="Unassembled WGS sequence"/>
</dbReference>
<dbReference type="RefSeq" id="WP_098783749.1">
    <property type="nucleotide sequence ID" value="NZ_NULI01000277.1"/>
</dbReference>
<gene>
    <name evidence="1" type="ORF">COC69_30920</name>
</gene>
<comment type="caution">
    <text evidence="1">The sequence shown here is derived from an EMBL/GenBank/DDBJ whole genome shotgun (WGS) entry which is preliminary data.</text>
</comment>
<protein>
    <submittedName>
        <fullName evidence="1">Uncharacterized protein</fullName>
    </submittedName>
</protein>
<name>A0A9X7CHC2_BACCE</name>
<evidence type="ECO:0000313" key="2">
    <source>
        <dbReference type="Proteomes" id="UP000224203"/>
    </source>
</evidence>
<proteinExistence type="predicted"/>
<organism evidence="1 2">
    <name type="scientific">Bacillus cereus</name>
    <dbReference type="NCBI Taxonomy" id="1396"/>
    <lineage>
        <taxon>Bacteria</taxon>
        <taxon>Bacillati</taxon>
        <taxon>Bacillota</taxon>
        <taxon>Bacilli</taxon>
        <taxon>Bacillales</taxon>
        <taxon>Bacillaceae</taxon>
        <taxon>Bacillus</taxon>
        <taxon>Bacillus cereus group</taxon>
    </lineage>
</organism>